<protein>
    <submittedName>
        <fullName evidence="8">Antibiotic biosynthesis monooxygenase</fullName>
    </submittedName>
</protein>
<keyword evidence="1" id="KW-0813">Transport</keyword>
<dbReference type="Pfam" id="PF01152">
    <property type="entry name" value="Bac_globin"/>
    <property type="match status" value="1"/>
</dbReference>
<feature type="region of interest" description="Disordered" evidence="6">
    <location>
        <begin position="233"/>
        <end position="254"/>
    </location>
</feature>
<organism evidence="8 9">
    <name type="scientific">Amycolatopsis dendrobii</name>
    <dbReference type="NCBI Taxonomy" id="2760662"/>
    <lineage>
        <taxon>Bacteria</taxon>
        <taxon>Bacillati</taxon>
        <taxon>Actinomycetota</taxon>
        <taxon>Actinomycetes</taxon>
        <taxon>Pseudonocardiales</taxon>
        <taxon>Pseudonocardiaceae</taxon>
        <taxon>Amycolatopsis</taxon>
    </lineage>
</organism>
<dbReference type="InterPro" id="IPR009050">
    <property type="entry name" value="Globin-like_sf"/>
</dbReference>
<accession>A0A7W3ZCY3</accession>
<keyword evidence="3 5" id="KW-0479">Metal-binding</keyword>
<dbReference type="PROSITE" id="PS51725">
    <property type="entry name" value="ABM"/>
    <property type="match status" value="1"/>
</dbReference>
<dbReference type="Proteomes" id="UP000526734">
    <property type="component" value="Unassembled WGS sequence"/>
</dbReference>
<name>A0A7W3ZCY3_9PSEU</name>
<dbReference type="InterPro" id="IPR001486">
    <property type="entry name" value="Hemoglobin_trunc"/>
</dbReference>
<dbReference type="CDD" id="cd14775">
    <property type="entry name" value="TrHb2_O-like"/>
    <property type="match status" value="1"/>
</dbReference>
<feature type="binding site" description="distal binding residue" evidence="5">
    <location>
        <position position="172"/>
    </location>
    <ligand>
        <name>heme</name>
        <dbReference type="ChEBI" id="CHEBI:30413"/>
    </ligand>
    <ligandPart>
        <name>Fe</name>
        <dbReference type="ChEBI" id="CHEBI:18248"/>
    </ligandPart>
</feature>
<keyword evidence="4 5" id="KW-0408">Iron</keyword>
<dbReference type="EMBL" id="JACGZW010000008">
    <property type="protein sequence ID" value="MBB1156328.1"/>
    <property type="molecule type" value="Genomic_DNA"/>
</dbReference>
<dbReference type="InterPro" id="IPR011008">
    <property type="entry name" value="Dimeric_a/b-barrel"/>
</dbReference>
<feature type="binding site" description="distal binding residue" evidence="5">
    <location>
        <position position="148"/>
    </location>
    <ligand>
        <name>heme</name>
        <dbReference type="ChEBI" id="CHEBI:30413"/>
    </ligand>
    <ligandPart>
        <name>Fe</name>
        <dbReference type="ChEBI" id="CHEBI:18248"/>
    </ligandPart>
</feature>
<reference evidence="8 9" key="1">
    <citation type="submission" date="2020-08" db="EMBL/GenBank/DDBJ databases">
        <title>Amycolatopsis sp. nov. DR6-1 isolated from Dendrobium heterocarpum.</title>
        <authorList>
            <person name="Tedsree N."/>
            <person name="Kuncharoen N."/>
            <person name="Likhitwitayawuid K."/>
            <person name="Tanasupawat S."/>
        </authorList>
    </citation>
    <scope>NUCLEOTIDE SEQUENCE [LARGE SCALE GENOMIC DNA]</scope>
    <source>
        <strain evidence="8 9">DR6-1</strain>
    </source>
</reference>
<gene>
    <name evidence="8" type="ORF">H4281_24520</name>
</gene>
<evidence type="ECO:0000259" key="7">
    <source>
        <dbReference type="PROSITE" id="PS51725"/>
    </source>
</evidence>
<evidence type="ECO:0000256" key="2">
    <source>
        <dbReference type="ARBA" id="ARBA00022617"/>
    </source>
</evidence>
<dbReference type="InterPro" id="IPR007138">
    <property type="entry name" value="ABM_dom"/>
</dbReference>
<dbReference type="Gene3D" id="3.30.70.100">
    <property type="match status" value="1"/>
</dbReference>
<evidence type="ECO:0000256" key="4">
    <source>
        <dbReference type="ARBA" id="ARBA00023004"/>
    </source>
</evidence>
<keyword evidence="8" id="KW-0560">Oxidoreductase</keyword>
<comment type="caution">
    <text evidence="8">The sequence shown here is derived from an EMBL/GenBank/DDBJ whole genome shotgun (WGS) entry which is preliminary data.</text>
</comment>
<keyword evidence="8" id="KW-0503">Monooxygenase</keyword>
<evidence type="ECO:0000256" key="1">
    <source>
        <dbReference type="ARBA" id="ARBA00022448"/>
    </source>
</evidence>
<dbReference type="InterPro" id="IPR012292">
    <property type="entry name" value="Globin/Proto"/>
</dbReference>
<dbReference type="SUPFAM" id="SSF46458">
    <property type="entry name" value="Globin-like"/>
    <property type="match status" value="1"/>
</dbReference>
<dbReference type="Gene3D" id="1.10.490.10">
    <property type="entry name" value="Globins"/>
    <property type="match status" value="1"/>
</dbReference>
<evidence type="ECO:0000256" key="3">
    <source>
        <dbReference type="ARBA" id="ARBA00022723"/>
    </source>
</evidence>
<keyword evidence="9" id="KW-1185">Reference proteome</keyword>
<dbReference type="RefSeq" id="WP_182893276.1">
    <property type="nucleotide sequence ID" value="NZ_JACGZW010000008.1"/>
</dbReference>
<evidence type="ECO:0000313" key="9">
    <source>
        <dbReference type="Proteomes" id="UP000526734"/>
    </source>
</evidence>
<evidence type="ECO:0000313" key="8">
    <source>
        <dbReference type="EMBL" id="MBB1156328.1"/>
    </source>
</evidence>
<dbReference type="GO" id="GO:0019825">
    <property type="term" value="F:oxygen binding"/>
    <property type="evidence" value="ECO:0007669"/>
    <property type="project" value="InterPro"/>
</dbReference>
<keyword evidence="2 5" id="KW-0349">Heme</keyword>
<dbReference type="Pfam" id="PF03992">
    <property type="entry name" value="ABM"/>
    <property type="match status" value="1"/>
</dbReference>
<dbReference type="GO" id="GO:0020037">
    <property type="term" value="F:heme binding"/>
    <property type="evidence" value="ECO:0007669"/>
    <property type="project" value="InterPro"/>
</dbReference>
<evidence type="ECO:0000256" key="6">
    <source>
        <dbReference type="SAM" id="MobiDB-lite"/>
    </source>
</evidence>
<proteinExistence type="predicted"/>
<sequence length="254" mass="27668">MIIEYIRYRVPDGGRADFEAAYRRAARSLAAAEQCHDYELSHAVDEPGSYVLRIVWTSAEAHLQGFRGGPHFAAFFAEIRPYVEQIEEMRHYERTEVAGSGGAVPTLYEWAGGAAALAKLTEAFYAKVSADDLLAEVFAGMSPEHPAHVAIWLGEVFGGPAAYTDRHGGHAHMISRHAGRAITEPQRRRWVSLLLATADEVGLPADPEFRAALAGYLEWGSRLAVVFSAPDAGPAADQPVPRWGWGSAPPWTGT</sequence>
<feature type="domain" description="ABM" evidence="7">
    <location>
        <begin position="2"/>
        <end position="92"/>
    </location>
</feature>
<dbReference type="GO" id="GO:0004497">
    <property type="term" value="F:monooxygenase activity"/>
    <property type="evidence" value="ECO:0007669"/>
    <property type="project" value="UniProtKB-KW"/>
</dbReference>
<evidence type="ECO:0000256" key="5">
    <source>
        <dbReference type="PIRSR" id="PIRSR601486-1"/>
    </source>
</evidence>
<dbReference type="SUPFAM" id="SSF54909">
    <property type="entry name" value="Dimeric alpha+beta barrel"/>
    <property type="match status" value="1"/>
</dbReference>
<dbReference type="AlphaFoldDB" id="A0A7W3ZCY3"/>
<dbReference type="GO" id="GO:0046872">
    <property type="term" value="F:metal ion binding"/>
    <property type="evidence" value="ECO:0007669"/>
    <property type="project" value="UniProtKB-KW"/>
</dbReference>